<evidence type="ECO:0000256" key="2">
    <source>
        <dbReference type="ARBA" id="ARBA00022679"/>
    </source>
</evidence>
<dbReference type="PANTHER" id="PTHR31623">
    <property type="entry name" value="F21J9.9"/>
    <property type="match status" value="1"/>
</dbReference>
<dbReference type="Gene3D" id="3.30.559.10">
    <property type="entry name" value="Chloramphenicol acetyltransferase-like domain"/>
    <property type="match status" value="2"/>
</dbReference>
<keyword evidence="5" id="KW-1185">Reference proteome</keyword>
<evidence type="ECO:0000313" key="5">
    <source>
        <dbReference type="Proteomes" id="UP000315295"/>
    </source>
</evidence>
<keyword evidence="2" id="KW-0808">Transferase</keyword>
<comment type="caution">
    <text evidence="4">The sequence shown here is derived from an EMBL/GenBank/DDBJ whole genome shotgun (WGS) entry which is preliminary data.</text>
</comment>
<evidence type="ECO:0000256" key="1">
    <source>
        <dbReference type="ARBA" id="ARBA00009861"/>
    </source>
</evidence>
<evidence type="ECO:0000256" key="3">
    <source>
        <dbReference type="ARBA" id="ARBA00023315"/>
    </source>
</evidence>
<dbReference type="InterPro" id="IPR023213">
    <property type="entry name" value="CAT-like_dom_sf"/>
</dbReference>
<evidence type="ECO:0008006" key="6">
    <source>
        <dbReference type="Google" id="ProtNLM"/>
    </source>
</evidence>
<comment type="similarity">
    <text evidence="1">Belongs to the plant acyltransferase family.</text>
</comment>
<name>A0A540LGU7_MALBA</name>
<accession>A0A540LGU7</accession>
<evidence type="ECO:0000313" key="4">
    <source>
        <dbReference type="EMBL" id="TQD85532.1"/>
    </source>
</evidence>
<reference evidence="4 5" key="1">
    <citation type="journal article" date="2019" name="G3 (Bethesda)">
        <title>Sequencing of a Wild Apple (Malus baccata) Genome Unravels the Differences Between Cultivated and Wild Apple Species Regarding Disease Resistance and Cold Tolerance.</title>
        <authorList>
            <person name="Chen X."/>
        </authorList>
    </citation>
    <scope>NUCLEOTIDE SEQUENCE [LARGE SCALE GENOMIC DNA]</scope>
    <source>
        <strain evidence="5">cv. Shandingzi</strain>
        <tissue evidence="4">Leaves</tissue>
    </source>
</reference>
<protein>
    <recommendedName>
        <fullName evidence="6">BAHD acyltransferase</fullName>
    </recommendedName>
</protein>
<dbReference type="AlphaFoldDB" id="A0A540LGU7"/>
<dbReference type="GO" id="GO:0016746">
    <property type="term" value="F:acyltransferase activity"/>
    <property type="evidence" value="ECO:0007669"/>
    <property type="project" value="UniProtKB-KW"/>
</dbReference>
<dbReference type="EMBL" id="VIEB01000593">
    <property type="protein sequence ID" value="TQD85532.1"/>
    <property type="molecule type" value="Genomic_DNA"/>
</dbReference>
<dbReference type="PANTHER" id="PTHR31623:SF122">
    <property type="entry name" value="HXXXD-TYPE ACYL-TRANSFERASE FAMILY PROTEIN"/>
    <property type="match status" value="1"/>
</dbReference>
<dbReference type="STRING" id="106549.A0A540LGU7"/>
<proteinExistence type="inferred from homology"/>
<organism evidence="4 5">
    <name type="scientific">Malus baccata</name>
    <name type="common">Siberian crab apple</name>
    <name type="synonym">Pyrus baccata</name>
    <dbReference type="NCBI Taxonomy" id="106549"/>
    <lineage>
        <taxon>Eukaryota</taxon>
        <taxon>Viridiplantae</taxon>
        <taxon>Streptophyta</taxon>
        <taxon>Embryophyta</taxon>
        <taxon>Tracheophyta</taxon>
        <taxon>Spermatophyta</taxon>
        <taxon>Magnoliopsida</taxon>
        <taxon>eudicotyledons</taxon>
        <taxon>Gunneridae</taxon>
        <taxon>Pentapetalae</taxon>
        <taxon>rosids</taxon>
        <taxon>fabids</taxon>
        <taxon>Rosales</taxon>
        <taxon>Rosaceae</taxon>
        <taxon>Amygdaloideae</taxon>
        <taxon>Maleae</taxon>
        <taxon>Malus</taxon>
    </lineage>
</organism>
<keyword evidence="3" id="KW-0012">Acyltransferase</keyword>
<dbReference type="Proteomes" id="UP000315295">
    <property type="component" value="Unassembled WGS sequence"/>
</dbReference>
<gene>
    <name evidence="4" type="ORF">C1H46_028898</name>
</gene>
<dbReference type="Pfam" id="PF02458">
    <property type="entry name" value="Transferase"/>
    <property type="match status" value="1"/>
</dbReference>
<sequence>MASEMKVEVVDMEIIKPSSPTPHHLRNLGLSVFDQFQPEIYIPVILFYRRSGDEVNNNRHCLFAEKLKLLKKSLSEALTRFYPFAGKFEYNVSISCNDHGAAFLEAQVNCPISKILDKPEFSILDQLLPTAIGSNQSEAGYLLLVQASLFECGGLAIGVRICHKVADASTFSAFIKHWTEMSLGSAISRDHDVHPAEFSVAASLFPPQDFFNSPKPTVHLPKDKCVTRRYVFDASNIAALKTKAASATVPKPTRVEAVSALIWKCAMEASRWNLGSIRPSVLCQAVNIRKGLSGQAENLMGNLVWCFTAMNLESELDYKNLVVKLRKGIEVYKEEHPNGVSGDVVMQTIKESGNLGRQDVETYAFSSWCRLPFYKANFGWGKPAWVSIRTIEFKNMIALMDTNDGGGIEATLTLKEDDMAMIGSNKEFLAYASLNPAVI</sequence>